<dbReference type="InterPro" id="IPR043130">
    <property type="entry name" value="CDP-OH_PTrfase_TM_dom"/>
</dbReference>
<keyword evidence="5" id="KW-0443">Lipid metabolism</keyword>
<gene>
    <name evidence="9" type="ORF">MNBD_GAMMA19-1847</name>
</gene>
<keyword evidence="9" id="KW-0808">Transferase</keyword>
<comment type="subcellular location">
    <subcellularLocation>
        <location evidence="1">Membrane</location>
        <topology evidence="1">Multi-pass membrane protein</topology>
    </subcellularLocation>
</comment>
<keyword evidence="3" id="KW-0812">Transmembrane</keyword>
<evidence type="ECO:0000256" key="5">
    <source>
        <dbReference type="ARBA" id="ARBA00023098"/>
    </source>
</evidence>
<dbReference type="GO" id="GO:0016020">
    <property type="term" value="C:membrane"/>
    <property type="evidence" value="ECO:0007669"/>
    <property type="project" value="UniProtKB-SubCell"/>
</dbReference>
<dbReference type="AlphaFoldDB" id="A0A3B0ZLM4"/>
<dbReference type="Gene3D" id="1.20.120.1760">
    <property type="match status" value="1"/>
</dbReference>
<evidence type="ECO:0000256" key="1">
    <source>
        <dbReference type="ARBA" id="ARBA00004141"/>
    </source>
</evidence>
<proteinExistence type="predicted"/>
<dbReference type="InterPro" id="IPR000462">
    <property type="entry name" value="CDP-OH_P_trans"/>
</dbReference>
<evidence type="ECO:0000256" key="3">
    <source>
        <dbReference type="ARBA" id="ARBA00022692"/>
    </source>
</evidence>
<dbReference type="GO" id="GO:0008444">
    <property type="term" value="F:CDP-diacylglycerol-glycerol-3-phosphate 3-phosphatidyltransferase activity"/>
    <property type="evidence" value="ECO:0007669"/>
    <property type="project" value="UniProtKB-EC"/>
</dbReference>
<dbReference type="Pfam" id="PF01066">
    <property type="entry name" value="CDP-OH_P_transf"/>
    <property type="match status" value="1"/>
</dbReference>
<accession>A0A3B0ZLM4</accession>
<name>A0A3B0ZLM4_9ZZZZ</name>
<dbReference type="PANTHER" id="PTHR14269:SF11">
    <property type="entry name" value="CDP-DIACYLGLYCEROL--GLYCEROL-3-PHOSPHATE 3-PHOSPHATIDYLTRANSFERASE"/>
    <property type="match status" value="1"/>
</dbReference>
<keyword evidence="6" id="KW-0472">Membrane</keyword>
<keyword evidence="4" id="KW-1133">Transmembrane helix</keyword>
<dbReference type="EC" id="2.7.8.5" evidence="9"/>
<keyword evidence="8" id="KW-1208">Phospholipid metabolism</keyword>
<dbReference type="PANTHER" id="PTHR14269">
    <property type="entry name" value="CDP-DIACYLGLYCEROL--GLYCEROL-3-PHOSPHATE 3-PHOSPHATIDYLTRANSFERASE-RELATED"/>
    <property type="match status" value="1"/>
</dbReference>
<evidence type="ECO:0000313" key="9">
    <source>
        <dbReference type="EMBL" id="VAW94425.1"/>
    </source>
</evidence>
<keyword evidence="7" id="KW-0594">Phospholipid biosynthesis</keyword>
<evidence type="ECO:0000256" key="2">
    <source>
        <dbReference type="ARBA" id="ARBA00022516"/>
    </source>
</evidence>
<dbReference type="GO" id="GO:0046474">
    <property type="term" value="P:glycerophospholipid biosynthetic process"/>
    <property type="evidence" value="ECO:0007669"/>
    <property type="project" value="TreeGrafter"/>
</dbReference>
<evidence type="ECO:0000256" key="6">
    <source>
        <dbReference type="ARBA" id="ARBA00023136"/>
    </source>
</evidence>
<keyword evidence="2" id="KW-0444">Lipid biosynthesis</keyword>
<protein>
    <submittedName>
        <fullName evidence="9">CDP-diacylglycerol--glycerol-3-phosphate 3-phosphatidyltransferase</fullName>
        <ecNumber evidence="9">2.7.8.5</ecNumber>
    </submittedName>
</protein>
<reference evidence="9" key="1">
    <citation type="submission" date="2018-06" db="EMBL/GenBank/DDBJ databases">
        <authorList>
            <person name="Zhirakovskaya E."/>
        </authorList>
    </citation>
    <scope>NUCLEOTIDE SEQUENCE</scope>
</reference>
<evidence type="ECO:0000256" key="8">
    <source>
        <dbReference type="ARBA" id="ARBA00023264"/>
    </source>
</evidence>
<evidence type="ECO:0000256" key="4">
    <source>
        <dbReference type="ARBA" id="ARBA00022989"/>
    </source>
</evidence>
<dbReference type="InterPro" id="IPR050324">
    <property type="entry name" value="CDP-alcohol_PTase-I"/>
</dbReference>
<dbReference type="InterPro" id="IPR004570">
    <property type="entry name" value="Phosphatidylglycerol_P_synth"/>
</dbReference>
<sequence length="185" mass="20833">MELSQLPNAISIIRMFLVVPVVWSLLQLEFGMALVWIAVAGFSDGLDGFLAKHYGWQSRLGSILDPLADKLLLVCSFITLTWLGLVPLWLLFAVLIRDLLIVIGGVVFHYTLGRFEMQPSRISKLNTVMQIVFVLAVVFYHGDFAFTPWVIEALSYIVLATTVLSGLDYVLVWGQRAYKAIRKKN</sequence>
<evidence type="ECO:0000256" key="7">
    <source>
        <dbReference type="ARBA" id="ARBA00023209"/>
    </source>
</evidence>
<organism evidence="9">
    <name type="scientific">hydrothermal vent metagenome</name>
    <dbReference type="NCBI Taxonomy" id="652676"/>
    <lineage>
        <taxon>unclassified sequences</taxon>
        <taxon>metagenomes</taxon>
        <taxon>ecological metagenomes</taxon>
    </lineage>
</organism>
<dbReference type="EMBL" id="UOFV01000019">
    <property type="protein sequence ID" value="VAW94425.1"/>
    <property type="molecule type" value="Genomic_DNA"/>
</dbReference>
<dbReference type="PIRSF" id="PIRSF000847">
    <property type="entry name" value="Phos_ph_gly_syn"/>
    <property type="match status" value="1"/>
</dbReference>